<dbReference type="Proteomes" id="UP000799437">
    <property type="component" value="Unassembled WGS sequence"/>
</dbReference>
<dbReference type="RefSeq" id="XP_033602565.1">
    <property type="nucleotide sequence ID" value="XM_033740375.1"/>
</dbReference>
<keyword evidence="4" id="KW-1185">Reference proteome</keyword>
<dbReference type="Pfam" id="PF22942">
    <property type="entry name" value="DUF7025"/>
    <property type="match status" value="1"/>
</dbReference>
<feature type="compositionally biased region" description="Polar residues" evidence="1">
    <location>
        <begin position="37"/>
        <end position="49"/>
    </location>
</feature>
<sequence>MPSFDNEIDAREGHGGRGASNGTSNGVTDHSKETVKSLKNGTDAPTQAINGDAKESEKPSTQDGEQAVNGNSEDPEKPSAQEGEKAEEKPTEPPVERGSVSEAKSIFRGPKDDDGEYTWSEKAEAEDKAAENETTAKFAVVVRKKKSCDSRKFYEAHSLIIQSALLREALGEVFKDYPGITPSLERFVVYAPFRPFVHRWTAFQAYMARTDLSDAMREHLQILHSILMEEVGDTLNVFRDYVSLGVITYEHLWTIFPPGEVAILVRNGNRISAFEVKESNYIQTRCGPSMEVYQRMVDVDGESDTFGWTESTAIIPGFNGTRKINDLKVYPIKFHEDKDKLEKTLIERGKKFESLRGYQFKQYSGMAVTWNRDEVELHMQTAGRVVIDVKSFDKWSPFAARDIQRMGNIDELKFTEACKEGLLDEMAEEKRASATVATKLTPYHQMVCFPRVRGYSLKTKSWLDFYVENVSDIEWNDKAFESLVLPEDQKEMILACTEAQVDNKGDGFDDVVKGKGEGLIMLASGPPGVGKTLTAEAVAEHLRAPLHMLTSGDLGSSAGDLEDQLQSVLDMVGRWNAILLIDECDVFLEARSVHDLERNRVVSIFLRTLEYYQGILFMTTNRVKEIDQAFQSRIHVSIEYPALTKDSRRQIWSNFLRKSESLAGFSDHDLDELATADLNGRQIKNVLKTSQLLASRRKEKLSRKFVDTVLKVESLRPEASHIYM</sequence>
<organism evidence="3 4">
    <name type="scientific">Pseudovirgaria hyperparasitica</name>
    <dbReference type="NCBI Taxonomy" id="470096"/>
    <lineage>
        <taxon>Eukaryota</taxon>
        <taxon>Fungi</taxon>
        <taxon>Dikarya</taxon>
        <taxon>Ascomycota</taxon>
        <taxon>Pezizomycotina</taxon>
        <taxon>Dothideomycetes</taxon>
        <taxon>Dothideomycetes incertae sedis</taxon>
        <taxon>Acrospermales</taxon>
        <taxon>Acrospermaceae</taxon>
        <taxon>Pseudovirgaria</taxon>
    </lineage>
</organism>
<reference evidence="3" key="1">
    <citation type="journal article" date="2020" name="Stud. Mycol.">
        <title>101 Dothideomycetes genomes: a test case for predicting lifestyles and emergence of pathogens.</title>
        <authorList>
            <person name="Haridas S."/>
            <person name="Albert R."/>
            <person name="Binder M."/>
            <person name="Bloem J."/>
            <person name="Labutti K."/>
            <person name="Salamov A."/>
            <person name="Andreopoulos B."/>
            <person name="Baker S."/>
            <person name="Barry K."/>
            <person name="Bills G."/>
            <person name="Bluhm B."/>
            <person name="Cannon C."/>
            <person name="Castanera R."/>
            <person name="Culley D."/>
            <person name="Daum C."/>
            <person name="Ezra D."/>
            <person name="Gonzalez J."/>
            <person name="Henrissat B."/>
            <person name="Kuo A."/>
            <person name="Liang C."/>
            <person name="Lipzen A."/>
            <person name="Lutzoni F."/>
            <person name="Magnuson J."/>
            <person name="Mondo S."/>
            <person name="Nolan M."/>
            <person name="Ohm R."/>
            <person name="Pangilinan J."/>
            <person name="Park H.-J."/>
            <person name="Ramirez L."/>
            <person name="Alfaro M."/>
            <person name="Sun H."/>
            <person name="Tritt A."/>
            <person name="Yoshinaga Y."/>
            <person name="Zwiers L.-H."/>
            <person name="Turgeon B."/>
            <person name="Goodwin S."/>
            <person name="Spatafora J."/>
            <person name="Crous P."/>
            <person name="Grigoriev I."/>
        </authorList>
    </citation>
    <scope>NUCLEOTIDE SEQUENCE</scope>
    <source>
        <strain evidence="3">CBS 121739</strain>
    </source>
</reference>
<dbReference type="GO" id="GO:0005524">
    <property type="term" value="F:ATP binding"/>
    <property type="evidence" value="ECO:0007669"/>
    <property type="project" value="InterPro"/>
</dbReference>
<gene>
    <name evidence="3" type="ORF">EJ05DRAFT_273035</name>
</gene>
<evidence type="ECO:0000259" key="2">
    <source>
        <dbReference type="SMART" id="SM00382"/>
    </source>
</evidence>
<dbReference type="GO" id="GO:0016887">
    <property type="term" value="F:ATP hydrolysis activity"/>
    <property type="evidence" value="ECO:0007669"/>
    <property type="project" value="InterPro"/>
</dbReference>
<evidence type="ECO:0000313" key="3">
    <source>
        <dbReference type="EMBL" id="KAF2760114.1"/>
    </source>
</evidence>
<accession>A0A6A6WDI0</accession>
<dbReference type="GeneID" id="54481429"/>
<dbReference type="SUPFAM" id="SSF52540">
    <property type="entry name" value="P-loop containing nucleoside triphosphate hydrolases"/>
    <property type="match status" value="1"/>
</dbReference>
<dbReference type="Gene3D" id="3.40.50.300">
    <property type="entry name" value="P-loop containing nucleotide triphosphate hydrolases"/>
    <property type="match status" value="1"/>
</dbReference>
<name>A0A6A6WDI0_9PEZI</name>
<dbReference type="InterPro" id="IPR027417">
    <property type="entry name" value="P-loop_NTPase"/>
</dbReference>
<dbReference type="CDD" id="cd19481">
    <property type="entry name" value="RecA-like_protease"/>
    <property type="match status" value="1"/>
</dbReference>
<evidence type="ECO:0000313" key="4">
    <source>
        <dbReference type="Proteomes" id="UP000799437"/>
    </source>
</evidence>
<feature type="compositionally biased region" description="Basic and acidic residues" evidence="1">
    <location>
        <begin position="74"/>
        <end position="95"/>
    </location>
</feature>
<dbReference type="EMBL" id="ML996568">
    <property type="protein sequence ID" value="KAF2760114.1"/>
    <property type="molecule type" value="Genomic_DNA"/>
</dbReference>
<dbReference type="InterPro" id="IPR003593">
    <property type="entry name" value="AAA+_ATPase"/>
</dbReference>
<dbReference type="PANTHER" id="PTHR46411">
    <property type="entry name" value="FAMILY ATPASE, PUTATIVE-RELATED"/>
    <property type="match status" value="1"/>
</dbReference>
<evidence type="ECO:0000256" key="1">
    <source>
        <dbReference type="SAM" id="MobiDB-lite"/>
    </source>
</evidence>
<dbReference type="OrthoDB" id="10042665at2759"/>
<protein>
    <submittedName>
        <fullName evidence="3">ATPase</fullName>
    </submittedName>
</protein>
<feature type="domain" description="AAA+ ATPase" evidence="2">
    <location>
        <begin position="517"/>
        <end position="644"/>
    </location>
</feature>
<feature type="compositionally biased region" description="Basic and acidic residues" evidence="1">
    <location>
        <begin position="119"/>
        <end position="131"/>
    </location>
</feature>
<feature type="compositionally biased region" description="Polar residues" evidence="1">
    <location>
        <begin position="61"/>
        <end position="72"/>
    </location>
</feature>
<dbReference type="PANTHER" id="PTHR46411:SF3">
    <property type="entry name" value="AAA+ ATPASE DOMAIN-CONTAINING PROTEIN"/>
    <property type="match status" value="1"/>
</dbReference>
<dbReference type="InterPro" id="IPR054289">
    <property type="entry name" value="DUF7025"/>
</dbReference>
<feature type="region of interest" description="Disordered" evidence="1">
    <location>
        <begin position="1"/>
        <end position="132"/>
    </location>
</feature>
<dbReference type="Pfam" id="PF00004">
    <property type="entry name" value="AAA"/>
    <property type="match status" value="1"/>
</dbReference>
<dbReference type="SMART" id="SM00382">
    <property type="entry name" value="AAA"/>
    <property type="match status" value="1"/>
</dbReference>
<dbReference type="AlphaFoldDB" id="A0A6A6WDI0"/>
<proteinExistence type="predicted"/>
<dbReference type="InterPro" id="IPR003959">
    <property type="entry name" value="ATPase_AAA_core"/>
</dbReference>